<protein>
    <recommendedName>
        <fullName evidence="2">Thiol:disulfide interchange protein DsbA</fullName>
    </recommendedName>
</protein>
<feature type="signal peptide" evidence="6">
    <location>
        <begin position="1"/>
        <end position="20"/>
    </location>
</feature>
<dbReference type="Pfam" id="PF01323">
    <property type="entry name" value="DSBA"/>
    <property type="match status" value="1"/>
</dbReference>
<dbReference type="SUPFAM" id="SSF52833">
    <property type="entry name" value="Thioredoxin-like"/>
    <property type="match status" value="1"/>
</dbReference>
<sequence>MRVLIRLALAAAICSTLLGAAPAPAPTGVTADAAPTEGQEYVRLAHPVKTAPREVTEVFWYNCAHSYQLEQPLDDWAARQNPPVVIRRIPAAWPDKPVMTAYARLFYTLDKLGVSQREAIPVFHAVRDEGMDLTTEQAVLDWAAGEGMDPRAVQQAYESQQVQDETQAAPALRDAYQTDEMPSVIVGGTFRTSPFMYQEGVSGTVPVVDYLYRHSSGH</sequence>
<proteinExistence type="inferred from homology"/>
<keyword evidence="3 6" id="KW-0732">Signal</keyword>
<evidence type="ECO:0000259" key="7">
    <source>
        <dbReference type="Pfam" id="PF01323"/>
    </source>
</evidence>
<dbReference type="PANTHER" id="PTHR35891">
    <property type="entry name" value="THIOL:DISULFIDE INTERCHANGE PROTEIN DSBA"/>
    <property type="match status" value="1"/>
</dbReference>
<feature type="domain" description="DSBA-like thioredoxin" evidence="7">
    <location>
        <begin position="87"/>
        <end position="189"/>
    </location>
</feature>
<dbReference type="CDD" id="cd03019">
    <property type="entry name" value="DsbA_DsbA"/>
    <property type="match status" value="1"/>
</dbReference>
<evidence type="ECO:0000256" key="4">
    <source>
        <dbReference type="ARBA" id="ARBA00023157"/>
    </source>
</evidence>
<dbReference type="Proteomes" id="UP000183015">
    <property type="component" value="Unassembled WGS sequence"/>
</dbReference>
<keyword evidence="9" id="KW-1185">Reference proteome</keyword>
<dbReference type="PANTHER" id="PTHR35891:SF3">
    <property type="entry name" value="THIOL:DISULFIDE INTERCHANGE PROTEIN DSBL"/>
    <property type="match status" value="1"/>
</dbReference>
<organism evidence="8 9">
    <name type="scientific">Streptacidiphilus jiangxiensis</name>
    <dbReference type="NCBI Taxonomy" id="235985"/>
    <lineage>
        <taxon>Bacteria</taxon>
        <taxon>Bacillati</taxon>
        <taxon>Actinomycetota</taxon>
        <taxon>Actinomycetes</taxon>
        <taxon>Kitasatosporales</taxon>
        <taxon>Streptomycetaceae</taxon>
        <taxon>Streptacidiphilus</taxon>
    </lineage>
</organism>
<feature type="chain" id="PRO_5039189824" description="Thiol:disulfide interchange protein DsbA" evidence="6">
    <location>
        <begin position="21"/>
        <end position="218"/>
    </location>
</feature>
<dbReference type="OrthoDB" id="9784896at2"/>
<dbReference type="STRING" id="235985.SAMN05414137_110133"/>
<evidence type="ECO:0000256" key="6">
    <source>
        <dbReference type="SAM" id="SignalP"/>
    </source>
</evidence>
<evidence type="ECO:0000313" key="9">
    <source>
        <dbReference type="Proteomes" id="UP000183015"/>
    </source>
</evidence>
<gene>
    <name evidence="8" type="ORF">SAMN05414137_110133</name>
</gene>
<dbReference type="InterPro" id="IPR036249">
    <property type="entry name" value="Thioredoxin-like_sf"/>
</dbReference>
<dbReference type="EMBL" id="FOAZ01000010">
    <property type="protein sequence ID" value="SEL59563.1"/>
    <property type="molecule type" value="Genomic_DNA"/>
</dbReference>
<evidence type="ECO:0000256" key="3">
    <source>
        <dbReference type="ARBA" id="ARBA00022729"/>
    </source>
</evidence>
<dbReference type="AlphaFoldDB" id="A0A1H7RHA2"/>
<dbReference type="Gene3D" id="3.40.30.10">
    <property type="entry name" value="Glutaredoxin"/>
    <property type="match status" value="2"/>
</dbReference>
<dbReference type="GO" id="GO:0016491">
    <property type="term" value="F:oxidoreductase activity"/>
    <property type="evidence" value="ECO:0007669"/>
    <property type="project" value="InterPro"/>
</dbReference>
<accession>A0A1H7RHA2</accession>
<evidence type="ECO:0000256" key="5">
    <source>
        <dbReference type="ARBA" id="ARBA00023284"/>
    </source>
</evidence>
<keyword evidence="5" id="KW-0676">Redox-active center</keyword>
<dbReference type="InterPro" id="IPR001853">
    <property type="entry name" value="DSBA-like_thioredoxin_dom"/>
</dbReference>
<dbReference type="InterPro" id="IPR023205">
    <property type="entry name" value="DsbA/DsbL"/>
</dbReference>
<keyword evidence="4" id="KW-1015">Disulfide bond</keyword>
<reference evidence="9" key="1">
    <citation type="submission" date="2016-10" db="EMBL/GenBank/DDBJ databases">
        <authorList>
            <person name="Varghese N."/>
        </authorList>
    </citation>
    <scope>NUCLEOTIDE SEQUENCE [LARGE SCALE GENOMIC DNA]</scope>
    <source>
        <strain evidence="9">DSM 45096 / BCRC 16803 / CGMCC 4.1857 / CIP 109030 / JCM 12277 / KCTC 19219 / NBRC 100920 / 33214</strain>
    </source>
</reference>
<evidence type="ECO:0000256" key="2">
    <source>
        <dbReference type="ARBA" id="ARBA00013831"/>
    </source>
</evidence>
<dbReference type="eggNOG" id="COG1651">
    <property type="taxonomic scope" value="Bacteria"/>
</dbReference>
<evidence type="ECO:0000256" key="1">
    <source>
        <dbReference type="ARBA" id="ARBA00005791"/>
    </source>
</evidence>
<dbReference type="InterPro" id="IPR050824">
    <property type="entry name" value="Thiol_disulfide_DsbA"/>
</dbReference>
<comment type="similarity">
    <text evidence="1">Belongs to the thioredoxin family. DsbA subfamily.</text>
</comment>
<evidence type="ECO:0000313" key="8">
    <source>
        <dbReference type="EMBL" id="SEL59563.1"/>
    </source>
</evidence>
<dbReference type="RefSeq" id="WP_042450298.1">
    <property type="nucleotide sequence ID" value="NZ_BBPN01000018.1"/>
</dbReference>
<name>A0A1H7RHA2_STRJI</name>